<dbReference type="PIRSF" id="PIRSF006060">
    <property type="entry name" value="AA_transporter"/>
    <property type="match status" value="1"/>
</dbReference>
<keyword evidence="5 6" id="KW-0472">Membrane</keyword>
<keyword evidence="3 6" id="KW-0812">Transmembrane</keyword>
<evidence type="ECO:0000256" key="4">
    <source>
        <dbReference type="ARBA" id="ARBA00022989"/>
    </source>
</evidence>
<reference evidence="8" key="1">
    <citation type="journal article" date="2019" name="Int. J. Syst. Evol. Microbiol.">
        <title>The Global Catalogue of Microorganisms (GCM) 10K type strain sequencing project: providing services to taxonomists for standard genome sequencing and annotation.</title>
        <authorList>
            <consortium name="The Broad Institute Genomics Platform"/>
            <consortium name="The Broad Institute Genome Sequencing Center for Infectious Disease"/>
            <person name="Wu L."/>
            <person name="Ma J."/>
        </authorList>
    </citation>
    <scope>NUCLEOTIDE SEQUENCE [LARGE SCALE GENOMIC DNA]</scope>
    <source>
        <strain evidence="8">CGMCC 1.10759</strain>
    </source>
</reference>
<dbReference type="Gene3D" id="1.20.1740.10">
    <property type="entry name" value="Amino acid/polyamine transporter I"/>
    <property type="match status" value="1"/>
</dbReference>
<evidence type="ECO:0000256" key="3">
    <source>
        <dbReference type="ARBA" id="ARBA00022692"/>
    </source>
</evidence>
<sequence>MTTSNERAAPGHLQPAMTLFDVVALGLSAAIGVSIFSVVAPSTAVAGPAVLLTLLVAMVPMAVFVVIYAFMGSAVPRSGSSYAWPAQFVHPYLGFIVSWLRILGNAGALSLMATVFVGYLSQLVDVPRLPTMFALLLAFYLVNVFGVGLVGRAARWLVAAKLIVLAAFIFFGLPKIESMHFDPFLPHGVVGALAALPLLVGLYSGIESAAEAGEEIRNSKGTMGKGLTLSTVIAVVVYLGVTVVTIGVLGATAAGASKAPLADAGNAFFGGWMGPALMFTALVSIAAAINTLTLITGRFLFAMGRDQVLPASLGAIHPKWGTPHVAITVVFVCAVACLMLPDSLVFLFLASNIPTVFKYGSNCLAAIGLVDKHPDIHAQAAFRLHRRTVRLWGWIGVVCALGILIVGINADWRSYVLLLGWAVLGTVYWWLHGRHRSLAMHERTGE</sequence>
<accession>A0ABV8SLY1</accession>
<gene>
    <name evidence="7" type="ORF">ACFPN2_02555</name>
</gene>
<feature type="transmembrane region" description="Helical" evidence="6">
    <location>
        <begin position="92"/>
        <end position="120"/>
    </location>
</feature>
<feature type="transmembrane region" description="Helical" evidence="6">
    <location>
        <begin position="276"/>
        <end position="301"/>
    </location>
</feature>
<feature type="transmembrane region" description="Helical" evidence="6">
    <location>
        <begin position="322"/>
        <end position="341"/>
    </location>
</feature>
<comment type="caution">
    <text evidence="7">The sequence shown here is derived from an EMBL/GenBank/DDBJ whole genome shotgun (WGS) entry which is preliminary data.</text>
</comment>
<dbReference type="PANTHER" id="PTHR42770">
    <property type="entry name" value="AMINO ACID TRANSPORTER-RELATED"/>
    <property type="match status" value="1"/>
</dbReference>
<feature type="transmembrane region" description="Helical" evidence="6">
    <location>
        <begin position="414"/>
        <end position="431"/>
    </location>
</feature>
<evidence type="ECO:0000256" key="6">
    <source>
        <dbReference type="SAM" id="Phobius"/>
    </source>
</evidence>
<proteinExistence type="predicted"/>
<dbReference type="Pfam" id="PF13520">
    <property type="entry name" value="AA_permease_2"/>
    <property type="match status" value="1"/>
</dbReference>
<keyword evidence="8" id="KW-1185">Reference proteome</keyword>
<feature type="transmembrane region" description="Helical" evidence="6">
    <location>
        <begin position="185"/>
        <end position="206"/>
    </location>
</feature>
<feature type="transmembrane region" description="Helical" evidence="6">
    <location>
        <begin position="46"/>
        <end position="71"/>
    </location>
</feature>
<feature type="transmembrane region" description="Helical" evidence="6">
    <location>
        <begin position="227"/>
        <end position="256"/>
    </location>
</feature>
<feature type="transmembrane region" description="Helical" evidence="6">
    <location>
        <begin position="156"/>
        <end position="173"/>
    </location>
</feature>
<protein>
    <submittedName>
        <fullName evidence="7">APC family permease</fullName>
    </submittedName>
</protein>
<feature type="transmembrane region" description="Helical" evidence="6">
    <location>
        <begin position="132"/>
        <end position="149"/>
    </location>
</feature>
<name>A0ABV8SLY1_9GAMM</name>
<dbReference type="PANTHER" id="PTHR42770:SF7">
    <property type="entry name" value="MEMBRANE PROTEIN"/>
    <property type="match status" value="1"/>
</dbReference>
<keyword evidence="2" id="KW-1003">Cell membrane</keyword>
<comment type="subcellular location">
    <subcellularLocation>
        <location evidence="1">Cell membrane</location>
        <topology evidence="1">Multi-pass membrane protein</topology>
    </subcellularLocation>
</comment>
<feature type="transmembrane region" description="Helical" evidence="6">
    <location>
        <begin position="391"/>
        <end position="408"/>
    </location>
</feature>
<evidence type="ECO:0000256" key="5">
    <source>
        <dbReference type="ARBA" id="ARBA00023136"/>
    </source>
</evidence>
<feature type="transmembrane region" description="Helical" evidence="6">
    <location>
        <begin position="20"/>
        <end position="40"/>
    </location>
</feature>
<organism evidence="7 8">
    <name type="scientific">Steroidobacter flavus</name>
    <dbReference type="NCBI Taxonomy" id="1842136"/>
    <lineage>
        <taxon>Bacteria</taxon>
        <taxon>Pseudomonadati</taxon>
        <taxon>Pseudomonadota</taxon>
        <taxon>Gammaproteobacteria</taxon>
        <taxon>Steroidobacterales</taxon>
        <taxon>Steroidobacteraceae</taxon>
        <taxon>Steroidobacter</taxon>
    </lineage>
</organism>
<dbReference type="RefSeq" id="WP_380594661.1">
    <property type="nucleotide sequence ID" value="NZ_JBHSDU010000001.1"/>
</dbReference>
<evidence type="ECO:0000313" key="8">
    <source>
        <dbReference type="Proteomes" id="UP001595904"/>
    </source>
</evidence>
<evidence type="ECO:0000313" key="7">
    <source>
        <dbReference type="EMBL" id="MFC4307952.1"/>
    </source>
</evidence>
<evidence type="ECO:0000256" key="2">
    <source>
        <dbReference type="ARBA" id="ARBA00022475"/>
    </source>
</evidence>
<dbReference type="InterPro" id="IPR050367">
    <property type="entry name" value="APC_superfamily"/>
</dbReference>
<keyword evidence="4 6" id="KW-1133">Transmembrane helix</keyword>
<dbReference type="InterPro" id="IPR002293">
    <property type="entry name" value="AA/rel_permease1"/>
</dbReference>
<dbReference type="Proteomes" id="UP001595904">
    <property type="component" value="Unassembled WGS sequence"/>
</dbReference>
<dbReference type="EMBL" id="JBHSDU010000001">
    <property type="protein sequence ID" value="MFC4307952.1"/>
    <property type="molecule type" value="Genomic_DNA"/>
</dbReference>
<evidence type="ECO:0000256" key="1">
    <source>
        <dbReference type="ARBA" id="ARBA00004651"/>
    </source>
</evidence>